<dbReference type="InterPro" id="IPR036629">
    <property type="entry name" value="YjbJ_sf"/>
</dbReference>
<dbReference type="Proteomes" id="UP000182762">
    <property type="component" value="Unassembled WGS sequence"/>
</dbReference>
<evidence type="ECO:0000313" key="5">
    <source>
        <dbReference type="Proteomes" id="UP000182762"/>
    </source>
</evidence>
<comment type="caution">
    <text evidence="4">The sequence shown here is derived from an EMBL/GenBank/DDBJ whole genome shotgun (WGS) entry which is preliminary data.</text>
</comment>
<feature type="region of interest" description="Disordered" evidence="2">
    <location>
        <begin position="1"/>
        <end position="58"/>
    </location>
</feature>
<evidence type="ECO:0000256" key="2">
    <source>
        <dbReference type="SAM" id="MobiDB-lite"/>
    </source>
</evidence>
<feature type="compositionally biased region" description="Basic and acidic residues" evidence="2">
    <location>
        <begin position="31"/>
        <end position="58"/>
    </location>
</feature>
<feature type="domain" description="CsbD-like" evidence="3">
    <location>
        <begin position="9"/>
        <end position="58"/>
    </location>
</feature>
<reference evidence="4 5" key="1">
    <citation type="submission" date="2016-10" db="EMBL/GenBank/DDBJ databases">
        <authorList>
            <person name="Varghese N."/>
            <person name="Submissions S."/>
        </authorList>
    </citation>
    <scope>NUCLEOTIDE SEQUENCE [LARGE SCALE GENOMIC DNA]</scope>
    <source>
        <strain evidence="4 5">DSM 13796</strain>
    </source>
</reference>
<dbReference type="Pfam" id="PF05532">
    <property type="entry name" value="CsbD"/>
    <property type="match status" value="1"/>
</dbReference>
<evidence type="ECO:0000259" key="3">
    <source>
        <dbReference type="Pfam" id="PF05532"/>
    </source>
</evidence>
<protein>
    <submittedName>
        <fullName evidence="4">CsbD-like</fullName>
    </submittedName>
</protein>
<sequence>MSKNNGLSEKVKSAVNKVKGETKDQVGNATNDRRMQNEGKKDKLKGDVQKEIGKVKDR</sequence>
<dbReference type="EMBL" id="FOXX01000003">
    <property type="protein sequence ID" value="SFQ50431.1"/>
    <property type="molecule type" value="Genomic_DNA"/>
</dbReference>
<dbReference type="SUPFAM" id="SSF69047">
    <property type="entry name" value="Hypothetical protein YjbJ"/>
    <property type="match status" value="1"/>
</dbReference>
<organism evidence="4 5">
    <name type="scientific">Priestia endophytica DSM 13796</name>
    <dbReference type="NCBI Taxonomy" id="1121089"/>
    <lineage>
        <taxon>Bacteria</taxon>
        <taxon>Bacillati</taxon>
        <taxon>Bacillota</taxon>
        <taxon>Bacilli</taxon>
        <taxon>Bacillales</taxon>
        <taxon>Bacillaceae</taxon>
        <taxon>Priestia</taxon>
    </lineage>
</organism>
<dbReference type="RefSeq" id="WP_064505017.1">
    <property type="nucleotide sequence ID" value="NZ_FOXX01000003.1"/>
</dbReference>
<dbReference type="Gene3D" id="1.10.1470.10">
    <property type="entry name" value="YjbJ"/>
    <property type="match status" value="1"/>
</dbReference>
<gene>
    <name evidence="4" type="ORF">SAMN02745910_01743</name>
</gene>
<dbReference type="InterPro" id="IPR008462">
    <property type="entry name" value="CsbD"/>
</dbReference>
<evidence type="ECO:0000313" key="4">
    <source>
        <dbReference type="EMBL" id="SFQ50431.1"/>
    </source>
</evidence>
<evidence type="ECO:0000256" key="1">
    <source>
        <dbReference type="ARBA" id="ARBA00009129"/>
    </source>
</evidence>
<proteinExistence type="inferred from homology"/>
<dbReference type="GeneID" id="93710435"/>
<comment type="similarity">
    <text evidence="1">Belongs to the UPF0337 (CsbD) family.</text>
</comment>
<accession>A0A1I5Z1V6</accession>
<keyword evidence="5" id="KW-1185">Reference proteome</keyword>
<name>A0A1I5Z1V6_9BACI</name>